<dbReference type="EMBL" id="CP045921">
    <property type="protein sequence ID" value="QHN42644.1"/>
    <property type="molecule type" value="Genomic_DNA"/>
</dbReference>
<keyword evidence="1" id="KW-0812">Transmembrane</keyword>
<protein>
    <submittedName>
        <fullName evidence="2">Uncharacterized protein</fullName>
    </submittedName>
</protein>
<keyword evidence="1" id="KW-0472">Membrane</keyword>
<feature type="transmembrane region" description="Helical" evidence="1">
    <location>
        <begin position="22"/>
        <end position="41"/>
    </location>
</feature>
<feature type="transmembrane region" description="Helical" evidence="1">
    <location>
        <begin position="47"/>
        <end position="67"/>
    </location>
</feature>
<keyword evidence="3" id="KW-1185">Reference proteome</keyword>
<dbReference type="KEGG" id="mama:GII36_02115"/>
<dbReference type="Proteomes" id="UP001059824">
    <property type="component" value="Chromosome"/>
</dbReference>
<evidence type="ECO:0000313" key="3">
    <source>
        <dbReference type="Proteomes" id="UP001059824"/>
    </source>
</evidence>
<feature type="transmembrane region" description="Helical" evidence="1">
    <location>
        <begin position="104"/>
        <end position="125"/>
    </location>
</feature>
<keyword evidence="1" id="KW-1133">Transmembrane helix</keyword>
<accession>A0A857MJ94</accession>
<organism evidence="2 3">
    <name type="scientific">Candidatus Mycosynbacter amalyticus</name>
    <dbReference type="NCBI Taxonomy" id="2665156"/>
    <lineage>
        <taxon>Bacteria</taxon>
        <taxon>Candidatus Saccharimonadota</taxon>
        <taxon>Candidatus Saccharimonadota incertae sedis</taxon>
        <taxon>Candidatus Mycosynbacter</taxon>
    </lineage>
</organism>
<dbReference type="AlphaFoldDB" id="A0A857MJ94"/>
<sequence length="130" mass="14317">MSTNYIPGVCNIGPAEIRMRRMTGYIGLTLTIALFVLFYLVPIDAAWRALVFIPATLAAMGFLQAYLHFCAKFGMSGLFNVSDDMKHQESVDQAEYRKKDQQKAVTIITGAVCIGALVAVVAYFLPFVAQ</sequence>
<name>A0A857MJ94_9BACT</name>
<reference evidence="2" key="1">
    <citation type="journal article" date="2021" name="Nat. Microbiol.">
        <title>Cocultivation of an ultrasmall environmental parasitic bacterium with lytic ability against bacteria associated with wastewater foams.</title>
        <authorList>
            <person name="Batinovic S."/>
            <person name="Rose J.J.A."/>
            <person name="Ratcliffe J."/>
            <person name="Seviour R.J."/>
            <person name="Petrovski S."/>
        </authorList>
    </citation>
    <scope>NUCLEOTIDE SEQUENCE</scope>
    <source>
        <strain evidence="2">JR1</strain>
    </source>
</reference>
<gene>
    <name evidence="2" type="ORF">GII36_02115</name>
</gene>
<evidence type="ECO:0000256" key="1">
    <source>
        <dbReference type="SAM" id="Phobius"/>
    </source>
</evidence>
<evidence type="ECO:0000313" key="2">
    <source>
        <dbReference type="EMBL" id="QHN42644.1"/>
    </source>
</evidence>
<proteinExistence type="predicted"/>
<dbReference type="RefSeq" id="WP_260764099.1">
    <property type="nucleotide sequence ID" value="NZ_CP045921.1"/>
</dbReference>